<dbReference type="Pfam" id="PF00072">
    <property type="entry name" value="Response_reg"/>
    <property type="match status" value="1"/>
</dbReference>
<dbReference type="CDD" id="cd17574">
    <property type="entry name" value="REC_OmpR"/>
    <property type="match status" value="1"/>
</dbReference>
<dbReference type="Gene3D" id="6.10.250.690">
    <property type="match status" value="1"/>
</dbReference>
<dbReference type="SMART" id="SM00862">
    <property type="entry name" value="Trans_reg_C"/>
    <property type="match status" value="1"/>
</dbReference>
<name>A0A6M0H719_9CLOT</name>
<dbReference type="PANTHER" id="PTHR48111">
    <property type="entry name" value="REGULATOR OF RPOS"/>
    <property type="match status" value="1"/>
</dbReference>
<dbReference type="InterPro" id="IPR001867">
    <property type="entry name" value="OmpR/PhoB-type_DNA-bd"/>
</dbReference>
<dbReference type="Pfam" id="PF00486">
    <property type="entry name" value="Trans_reg_C"/>
    <property type="match status" value="1"/>
</dbReference>
<evidence type="ECO:0000256" key="7">
    <source>
        <dbReference type="ARBA" id="ARBA00024867"/>
    </source>
</evidence>
<dbReference type="Gene3D" id="3.40.50.2300">
    <property type="match status" value="1"/>
</dbReference>
<dbReference type="FunFam" id="3.40.50.2300:FF:000001">
    <property type="entry name" value="DNA-binding response regulator PhoB"/>
    <property type="match status" value="1"/>
</dbReference>
<evidence type="ECO:0000259" key="10">
    <source>
        <dbReference type="PROSITE" id="PS50110"/>
    </source>
</evidence>
<evidence type="ECO:0000256" key="5">
    <source>
        <dbReference type="ARBA" id="ARBA00023125"/>
    </source>
</evidence>
<dbReference type="Proteomes" id="UP000481872">
    <property type="component" value="Unassembled WGS sequence"/>
</dbReference>
<dbReference type="GO" id="GO:0000156">
    <property type="term" value="F:phosphorelay response regulator activity"/>
    <property type="evidence" value="ECO:0007669"/>
    <property type="project" value="TreeGrafter"/>
</dbReference>
<dbReference type="SUPFAM" id="SSF52172">
    <property type="entry name" value="CheY-like"/>
    <property type="match status" value="1"/>
</dbReference>
<dbReference type="FunFam" id="1.10.10.10:FF:000018">
    <property type="entry name" value="DNA-binding response regulator ResD"/>
    <property type="match status" value="1"/>
</dbReference>
<keyword evidence="2 8" id="KW-0597">Phosphoprotein</keyword>
<evidence type="ECO:0000256" key="8">
    <source>
        <dbReference type="PROSITE-ProRule" id="PRU00169"/>
    </source>
</evidence>
<organism evidence="12 13">
    <name type="scientific">Clostridium senegalense</name>
    <dbReference type="NCBI Taxonomy" id="1465809"/>
    <lineage>
        <taxon>Bacteria</taxon>
        <taxon>Bacillati</taxon>
        <taxon>Bacillota</taxon>
        <taxon>Clostridia</taxon>
        <taxon>Eubacteriales</taxon>
        <taxon>Clostridiaceae</taxon>
        <taxon>Clostridium</taxon>
    </lineage>
</organism>
<dbReference type="GO" id="GO:0005829">
    <property type="term" value="C:cytosol"/>
    <property type="evidence" value="ECO:0007669"/>
    <property type="project" value="TreeGrafter"/>
</dbReference>
<feature type="modified residue" description="4-aspartylphosphate" evidence="8">
    <location>
        <position position="52"/>
    </location>
</feature>
<feature type="domain" description="Response regulatory" evidence="10">
    <location>
        <begin position="4"/>
        <end position="116"/>
    </location>
</feature>
<dbReference type="GO" id="GO:0032993">
    <property type="term" value="C:protein-DNA complex"/>
    <property type="evidence" value="ECO:0007669"/>
    <property type="project" value="TreeGrafter"/>
</dbReference>
<gene>
    <name evidence="12" type="ORF">G3M99_11005</name>
</gene>
<evidence type="ECO:0000256" key="2">
    <source>
        <dbReference type="ARBA" id="ARBA00022553"/>
    </source>
</evidence>
<accession>A0A6M0H719</accession>
<dbReference type="InterPro" id="IPR036388">
    <property type="entry name" value="WH-like_DNA-bd_sf"/>
</dbReference>
<comment type="caution">
    <text evidence="12">The sequence shown here is derived from an EMBL/GenBank/DDBJ whole genome shotgun (WGS) entry which is preliminary data.</text>
</comment>
<evidence type="ECO:0000256" key="3">
    <source>
        <dbReference type="ARBA" id="ARBA00023012"/>
    </source>
</evidence>
<keyword evidence="3" id="KW-0902">Two-component regulatory system</keyword>
<dbReference type="Gene3D" id="1.10.10.10">
    <property type="entry name" value="Winged helix-like DNA-binding domain superfamily/Winged helix DNA-binding domain"/>
    <property type="match status" value="1"/>
</dbReference>
<protein>
    <recommendedName>
        <fullName evidence="1">Stage 0 sporulation protein A homolog</fullName>
    </recommendedName>
</protein>
<dbReference type="PANTHER" id="PTHR48111:SF2">
    <property type="entry name" value="RESPONSE REGULATOR SAER"/>
    <property type="match status" value="1"/>
</dbReference>
<dbReference type="InterPro" id="IPR011006">
    <property type="entry name" value="CheY-like_superfamily"/>
</dbReference>
<sequence>MNKKILIIDDNEEIISFIKPALEFEGFEVDFAIRGYEALEKIREDLDIILLDVMLPDLNGFDICKQIRKNVNCPIIFLTARGLEEERVKGFLVGGDDYIVKPFSLKELILRINVHFKRTCKNLIKKERTKLDFDNISVNLISKSIKQNENIIDFAKKEYEIIELLCTHPGQVFSKEQIFEIIWGYDSESDLNTVTEHIKRIRGKFKLNNISKNYIKTVWGIGYKWESSNT</sequence>
<dbReference type="PROSITE" id="PS50110">
    <property type="entry name" value="RESPONSE_REGULATORY"/>
    <property type="match status" value="1"/>
</dbReference>
<dbReference type="PROSITE" id="PS51755">
    <property type="entry name" value="OMPR_PHOB"/>
    <property type="match status" value="1"/>
</dbReference>
<dbReference type="CDD" id="cd00383">
    <property type="entry name" value="trans_reg_C"/>
    <property type="match status" value="1"/>
</dbReference>
<dbReference type="InterPro" id="IPR039420">
    <property type="entry name" value="WalR-like"/>
</dbReference>
<dbReference type="GO" id="GO:0000976">
    <property type="term" value="F:transcription cis-regulatory region binding"/>
    <property type="evidence" value="ECO:0007669"/>
    <property type="project" value="TreeGrafter"/>
</dbReference>
<evidence type="ECO:0000256" key="9">
    <source>
        <dbReference type="PROSITE-ProRule" id="PRU01091"/>
    </source>
</evidence>
<dbReference type="GO" id="GO:0006355">
    <property type="term" value="P:regulation of DNA-templated transcription"/>
    <property type="evidence" value="ECO:0007669"/>
    <property type="project" value="InterPro"/>
</dbReference>
<reference evidence="12 13" key="1">
    <citation type="submission" date="2020-02" db="EMBL/GenBank/DDBJ databases">
        <title>Genome assembly of a novel Clostridium senegalense strain.</title>
        <authorList>
            <person name="Gupta T.B."/>
            <person name="Jauregui R."/>
            <person name="Maclean P."/>
            <person name="Nawarathana A."/>
            <person name="Brightwell G."/>
        </authorList>
    </citation>
    <scope>NUCLEOTIDE SEQUENCE [LARGE SCALE GENOMIC DNA]</scope>
    <source>
        <strain evidence="12 13">AGRFS4</strain>
    </source>
</reference>
<dbReference type="EMBL" id="JAAGPU010000019">
    <property type="protein sequence ID" value="NEU05372.1"/>
    <property type="molecule type" value="Genomic_DNA"/>
</dbReference>
<comment type="function">
    <text evidence="7">May play the central regulatory role in sporulation. It may be an element of the effector pathway responsible for the activation of sporulation genes in response to nutritional stress. Spo0A may act in concert with spo0H (a sigma factor) to control the expression of some genes that are critical to the sporulation process.</text>
</comment>
<dbReference type="RefSeq" id="WP_010299356.1">
    <property type="nucleotide sequence ID" value="NZ_CABKRL010000006.1"/>
</dbReference>
<keyword evidence="13" id="KW-1185">Reference proteome</keyword>
<proteinExistence type="predicted"/>
<dbReference type="InterPro" id="IPR016032">
    <property type="entry name" value="Sig_transdc_resp-reg_C-effctor"/>
</dbReference>
<evidence type="ECO:0000259" key="11">
    <source>
        <dbReference type="PROSITE" id="PS51755"/>
    </source>
</evidence>
<feature type="domain" description="OmpR/PhoB-type" evidence="11">
    <location>
        <begin position="128"/>
        <end position="227"/>
    </location>
</feature>
<feature type="DNA-binding region" description="OmpR/PhoB-type" evidence="9">
    <location>
        <begin position="128"/>
        <end position="227"/>
    </location>
</feature>
<evidence type="ECO:0000256" key="6">
    <source>
        <dbReference type="ARBA" id="ARBA00023163"/>
    </source>
</evidence>
<dbReference type="SMART" id="SM00448">
    <property type="entry name" value="REC"/>
    <property type="match status" value="1"/>
</dbReference>
<keyword evidence="6" id="KW-0804">Transcription</keyword>
<evidence type="ECO:0000256" key="4">
    <source>
        <dbReference type="ARBA" id="ARBA00023015"/>
    </source>
</evidence>
<dbReference type="InterPro" id="IPR001789">
    <property type="entry name" value="Sig_transdc_resp-reg_receiver"/>
</dbReference>
<evidence type="ECO:0000313" key="13">
    <source>
        <dbReference type="Proteomes" id="UP000481872"/>
    </source>
</evidence>
<dbReference type="SUPFAM" id="SSF46894">
    <property type="entry name" value="C-terminal effector domain of the bipartite response regulators"/>
    <property type="match status" value="1"/>
</dbReference>
<dbReference type="AlphaFoldDB" id="A0A6M0H719"/>
<keyword evidence="4" id="KW-0805">Transcription regulation</keyword>
<evidence type="ECO:0000313" key="12">
    <source>
        <dbReference type="EMBL" id="NEU05372.1"/>
    </source>
</evidence>
<evidence type="ECO:0000256" key="1">
    <source>
        <dbReference type="ARBA" id="ARBA00018672"/>
    </source>
</evidence>
<keyword evidence="5 9" id="KW-0238">DNA-binding</keyword>